<evidence type="ECO:0000256" key="1">
    <source>
        <dbReference type="SAM" id="MobiDB-lite"/>
    </source>
</evidence>
<dbReference type="RefSeq" id="WP_317641449.1">
    <property type="nucleotide sequence ID" value="NZ_JAPMIV010000046.1"/>
</dbReference>
<organism evidence="2 3">
    <name type="scientific">Deinococcus arenicola</name>
    <dbReference type="NCBI Taxonomy" id="2994950"/>
    <lineage>
        <taxon>Bacteria</taxon>
        <taxon>Thermotogati</taxon>
        <taxon>Deinococcota</taxon>
        <taxon>Deinococci</taxon>
        <taxon>Deinococcales</taxon>
        <taxon>Deinococcaceae</taxon>
        <taxon>Deinococcus</taxon>
    </lineage>
</organism>
<accession>A0ABU4DUI9</accession>
<comment type="caution">
    <text evidence="2">The sequence shown here is derived from an EMBL/GenBank/DDBJ whole genome shotgun (WGS) entry which is preliminary data.</text>
</comment>
<reference evidence="2 3" key="1">
    <citation type="submission" date="2022-11" db="EMBL/GenBank/DDBJ databases">
        <title>Deinococcus ZS9-10, Low Temperature and Draught-tolerating, UV-resistant Bacteria from Continental Antarctica.</title>
        <authorList>
            <person name="Cheng L."/>
        </authorList>
    </citation>
    <scope>NUCLEOTIDE SEQUENCE [LARGE SCALE GENOMIC DNA]</scope>
    <source>
        <strain evidence="2 3">ZS9-10</strain>
    </source>
</reference>
<name>A0ABU4DUI9_9DEIO</name>
<keyword evidence="3" id="KW-1185">Reference proteome</keyword>
<proteinExistence type="predicted"/>
<feature type="compositionally biased region" description="Polar residues" evidence="1">
    <location>
        <begin position="1"/>
        <end position="12"/>
    </location>
</feature>
<evidence type="ECO:0000313" key="2">
    <source>
        <dbReference type="EMBL" id="MDV6376096.1"/>
    </source>
</evidence>
<protein>
    <submittedName>
        <fullName evidence="2">Uncharacterized protein</fullName>
    </submittedName>
</protein>
<dbReference type="EMBL" id="JAPMIV010000046">
    <property type="protein sequence ID" value="MDV6376096.1"/>
    <property type="molecule type" value="Genomic_DNA"/>
</dbReference>
<feature type="region of interest" description="Disordered" evidence="1">
    <location>
        <begin position="307"/>
        <end position="328"/>
    </location>
</feature>
<dbReference type="Proteomes" id="UP001276150">
    <property type="component" value="Unassembled WGS sequence"/>
</dbReference>
<evidence type="ECO:0000313" key="3">
    <source>
        <dbReference type="Proteomes" id="UP001276150"/>
    </source>
</evidence>
<gene>
    <name evidence="2" type="ORF">ORD21_15965</name>
</gene>
<feature type="region of interest" description="Disordered" evidence="1">
    <location>
        <begin position="1"/>
        <end position="39"/>
    </location>
</feature>
<sequence>MNGEITDQTGHAQAQAALPVQPDPRALNGVTHGMGSEHVPSDERTAYAAHVQAVRSASGATGYLEERLADRAALALWRLDRVARYEAAQSSTKRREVAGQLAGGVNPFSLGTAAKQAHDALEMLGRLTGESLDTLRSDPQAAEDSALTHEADAAYLEQIAAGGGAEDCTEDQAFTLGEAMGATLRGVRVSGASMVRAMTGRAPKRGEGASVENEEWTYEPEEMPGLLALYRERLGEYSGRMLQGDAALERQKAGRVREVIREVLSAQADALALAALPSEKELEKVTRYEAHLERVLYRALHDLEAARDTRAGRAAPPPLRGVLDERQE</sequence>